<evidence type="ECO:0000256" key="3">
    <source>
        <dbReference type="RuleBase" id="RU000363"/>
    </source>
</evidence>
<keyword evidence="4" id="KW-1133">Transmembrane helix</keyword>
<evidence type="ECO:0000256" key="2">
    <source>
        <dbReference type="ARBA" id="ARBA00023002"/>
    </source>
</evidence>
<name>A0A6G1H977_9PEZI</name>
<dbReference type="PANTHER" id="PTHR24322">
    <property type="entry name" value="PKSB"/>
    <property type="match status" value="1"/>
</dbReference>
<organism evidence="5 6">
    <name type="scientific">Aulographum hederae CBS 113979</name>
    <dbReference type="NCBI Taxonomy" id="1176131"/>
    <lineage>
        <taxon>Eukaryota</taxon>
        <taxon>Fungi</taxon>
        <taxon>Dikarya</taxon>
        <taxon>Ascomycota</taxon>
        <taxon>Pezizomycotina</taxon>
        <taxon>Dothideomycetes</taxon>
        <taxon>Pleosporomycetidae</taxon>
        <taxon>Aulographales</taxon>
        <taxon>Aulographaceae</taxon>
    </lineage>
</organism>
<evidence type="ECO:0000313" key="5">
    <source>
        <dbReference type="EMBL" id="KAF1989776.1"/>
    </source>
</evidence>
<sequence>MASNARPVEEKPWHSHLTIDLLVTVAQYTFLHPFVAWMIPLSLRAQLTPYTHTSFRLSVVYAASLTVFYFLSLLSQRIAHGAPRKVIHSEEVIVITGGASGLGLLLAQIYGMQGATVAILDVKRPREGEIKGVTWYECNVGDKSQVASAAQRISEDLGTPTILINNAGIVNGKSFLELTTRDIERNFHVNLLSHFHTIQTFLPGMLEEGRGTIVTVASVLGYLGSAYLSDYTSAKAGLIAMHTSLEAELQQSTNSAAKQIQMILCTPGQLNTALFAGLKTPSAFLAPLVEPVDIAKAISKMIDSGDGGHIALPFYAGWIQWLNVLPAGLQKIIRSLSGVDSAMAHLEKKK</sequence>
<dbReference type="InterPro" id="IPR036291">
    <property type="entry name" value="NAD(P)-bd_dom_sf"/>
</dbReference>
<evidence type="ECO:0000256" key="4">
    <source>
        <dbReference type="SAM" id="Phobius"/>
    </source>
</evidence>
<dbReference type="GO" id="GO:0016616">
    <property type="term" value="F:oxidoreductase activity, acting on the CH-OH group of donors, NAD or NADP as acceptor"/>
    <property type="evidence" value="ECO:0007669"/>
    <property type="project" value="TreeGrafter"/>
</dbReference>
<accession>A0A6G1H977</accession>
<dbReference type="PRINTS" id="PR00081">
    <property type="entry name" value="GDHRDH"/>
</dbReference>
<dbReference type="Proteomes" id="UP000800041">
    <property type="component" value="Unassembled WGS sequence"/>
</dbReference>
<dbReference type="InterPro" id="IPR002347">
    <property type="entry name" value="SDR_fam"/>
</dbReference>
<keyword evidence="2" id="KW-0560">Oxidoreductase</keyword>
<protein>
    <submittedName>
        <fullName evidence="5">NAD(P)-binding protein</fullName>
    </submittedName>
</protein>
<feature type="transmembrane region" description="Helical" evidence="4">
    <location>
        <begin position="92"/>
        <end position="111"/>
    </location>
</feature>
<dbReference type="Pfam" id="PF00106">
    <property type="entry name" value="adh_short"/>
    <property type="match status" value="1"/>
</dbReference>
<dbReference type="EMBL" id="ML977144">
    <property type="protein sequence ID" value="KAF1989776.1"/>
    <property type="molecule type" value="Genomic_DNA"/>
</dbReference>
<comment type="similarity">
    <text evidence="1 3">Belongs to the short-chain dehydrogenases/reductases (SDR) family.</text>
</comment>
<dbReference type="PRINTS" id="PR00080">
    <property type="entry name" value="SDRFAMILY"/>
</dbReference>
<keyword evidence="4" id="KW-0472">Membrane</keyword>
<dbReference type="SUPFAM" id="SSF51735">
    <property type="entry name" value="NAD(P)-binding Rossmann-fold domains"/>
    <property type="match status" value="1"/>
</dbReference>
<keyword evidence="4" id="KW-0812">Transmembrane</keyword>
<keyword evidence="6" id="KW-1185">Reference proteome</keyword>
<dbReference type="Gene3D" id="3.40.50.720">
    <property type="entry name" value="NAD(P)-binding Rossmann-like Domain"/>
    <property type="match status" value="1"/>
</dbReference>
<proteinExistence type="inferred from homology"/>
<evidence type="ECO:0000256" key="1">
    <source>
        <dbReference type="ARBA" id="ARBA00006484"/>
    </source>
</evidence>
<reference evidence="5" key="1">
    <citation type="journal article" date="2020" name="Stud. Mycol.">
        <title>101 Dothideomycetes genomes: a test case for predicting lifestyles and emergence of pathogens.</title>
        <authorList>
            <person name="Haridas S."/>
            <person name="Albert R."/>
            <person name="Binder M."/>
            <person name="Bloem J."/>
            <person name="Labutti K."/>
            <person name="Salamov A."/>
            <person name="Andreopoulos B."/>
            <person name="Baker S."/>
            <person name="Barry K."/>
            <person name="Bills G."/>
            <person name="Bluhm B."/>
            <person name="Cannon C."/>
            <person name="Castanera R."/>
            <person name="Culley D."/>
            <person name="Daum C."/>
            <person name="Ezra D."/>
            <person name="Gonzalez J."/>
            <person name="Henrissat B."/>
            <person name="Kuo A."/>
            <person name="Liang C."/>
            <person name="Lipzen A."/>
            <person name="Lutzoni F."/>
            <person name="Magnuson J."/>
            <person name="Mondo S."/>
            <person name="Nolan M."/>
            <person name="Ohm R."/>
            <person name="Pangilinan J."/>
            <person name="Park H.-J."/>
            <person name="Ramirez L."/>
            <person name="Alfaro M."/>
            <person name="Sun H."/>
            <person name="Tritt A."/>
            <person name="Yoshinaga Y."/>
            <person name="Zwiers L.-H."/>
            <person name="Turgeon B."/>
            <person name="Goodwin S."/>
            <person name="Spatafora J."/>
            <person name="Crous P."/>
            <person name="Grigoriev I."/>
        </authorList>
    </citation>
    <scope>NUCLEOTIDE SEQUENCE</scope>
    <source>
        <strain evidence="5">CBS 113979</strain>
    </source>
</reference>
<feature type="transmembrane region" description="Helical" evidence="4">
    <location>
        <begin position="59"/>
        <end position="80"/>
    </location>
</feature>
<feature type="transmembrane region" description="Helical" evidence="4">
    <location>
        <begin position="21"/>
        <end position="39"/>
    </location>
</feature>
<dbReference type="OrthoDB" id="5840532at2759"/>
<dbReference type="PANTHER" id="PTHR24322:SF736">
    <property type="entry name" value="RETINOL DEHYDROGENASE 10"/>
    <property type="match status" value="1"/>
</dbReference>
<gene>
    <name evidence="5" type="ORF">K402DRAFT_263444</name>
</gene>
<dbReference type="AlphaFoldDB" id="A0A6G1H977"/>
<evidence type="ECO:0000313" key="6">
    <source>
        <dbReference type="Proteomes" id="UP000800041"/>
    </source>
</evidence>